<dbReference type="GO" id="GO:0015768">
    <property type="term" value="P:maltose transport"/>
    <property type="evidence" value="ECO:0007669"/>
    <property type="project" value="TreeGrafter"/>
</dbReference>
<dbReference type="Proteomes" id="UP000284543">
    <property type="component" value="Unassembled WGS sequence"/>
</dbReference>
<dbReference type="PANTHER" id="PTHR30061">
    <property type="entry name" value="MALTOSE-BINDING PERIPLASMIC PROTEIN"/>
    <property type="match status" value="1"/>
</dbReference>
<organism evidence="6 7">
    <name type="scientific">Enterocloster bolteae</name>
    <dbReference type="NCBI Taxonomy" id="208479"/>
    <lineage>
        <taxon>Bacteria</taxon>
        <taxon>Bacillati</taxon>
        <taxon>Bacillota</taxon>
        <taxon>Clostridia</taxon>
        <taxon>Lachnospirales</taxon>
        <taxon>Lachnospiraceae</taxon>
        <taxon>Enterocloster</taxon>
    </lineage>
</organism>
<keyword evidence="3 5" id="KW-0732">Signal</keyword>
<sequence length="451" mass="49796">MRKMMLGFMAAAMVCSMAACGSKQETAAPAGTPAQTQSEAQKQENAGDSQVEITWWHAMSGVNEEAIQKIADDFMAGRPDVKVTLVNQGGYLDLFDKLMASAKADQLPTMAQVYSNRLSWYISKDLVEDLTPYMQAEGAGFIQEDYDDIPKMFFDDGIWDGKQYAMPFNKSMMVLYYNEGMLEEAGVEVPTTWEEWEAANKKLTKDTDGDGEPDVYGTVFANNLSTDIAPWLKQCGGRTMNEETNELYFDTPETKEAIQFLNSMFQAKTVRFAGEDKNANVPVQQGRAAMCVASTSALPYIENDTLEGIIINAAALPAYKTNDQLYYGTNITVFNTGSKEQKQAAWDFIKFLTNTENTAYFAAQTGYIPVRRSAQHAPVFAAVLAEKPIKQLCFDNMDNGFQGTRNIGGINALDALGEQLDLVFSGEKDLDSALKDAQAIGEKAMEEARNN</sequence>
<dbReference type="InterPro" id="IPR006061">
    <property type="entry name" value="SBP_1_CS"/>
</dbReference>
<dbReference type="GO" id="GO:0055052">
    <property type="term" value="C:ATP-binding cassette (ABC) transporter complex, substrate-binding subunit-containing"/>
    <property type="evidence" value="ECO:0007669"/>
    <property type="project" value="TreeGrafter"/>
</dbReference>
<evidence type="ECO:0000256" key="5">
    <source>
        <dbReference type="SAM" id="SignalP"/>
    </source>
</evidence>
<dbReference type="EMBL" id="QRZM01000012">
    <property type="protein sequence ID" value="RGV72843.1"/>
    <property type="molecule type" value="Genomic_DNA"/>
</dbReference>
<dbReference type="Pfam" id="PF13416">
    <property type="entry name" value="SBP_bac_8"/>
    <property type="match status" value="1"/>
</dbReference>
<feature type="compositionally biased region" description="Polar residues" evidence="4">
    <location>
        <begin position="38"/>
        <end position="47"/>
    </location>
</feature>
<protein>
    <submittedName>
        <fullName evidence="6">ABC transporter substrate-binding protein</fullName>
    </submittedName>
</protein>
<dbReference type="SUPFAM" id="SSF53850">
    <property type="entry name" value="Periplasmic binding protein-like II"/>
    <property type="match status" value="1"/>
</dbReference>
<evidence type="ECO:0000256" key="3">
    <source>
        <dbReference type="ARBA" id="ARBA00022729"/>
    </source>
</evidence>
<evidence type="ECO:0000256" key="1">
    <source>
        <dbReference type="ARBA" id="ARBA00008520"/>
    </source>
</evidence>
<comment type="similarity">
    <text evidence="1">Belongs to the bacterial solute-binding protein 1 family.</text>
</comment>
<dbReference type="GO" id="GO:0042956">
    <property type="term" value="P:maltodextrin transmembrane transport"/>
    <property type="evidence" value="ECO:0007669"/>
    <property type="project" value="TreeGrafter"/>
</dbReference>
<reference evidence="6 7" key="1">
    <citation type="submission" date="2018-08" db="EMBL/GenBank/DDBJ databases">
        <title>A genome reference for cultivated species of the human gut microbiota.</title>
        <authorList>
            <person name="Zou Y."/>
            <person name="Xue W."/>
            <person name="Luo G."/>
        </authorList>
    </citation>
    <scope>NUCLEOTIDE SEQUENCE [LARGE SCALE GENOMIC DNA]</scope>
    <source>
        <strain evidence="6 7">AF14-18</strain>
    </source>
</reference>
<feature type="region of interest" description="Disordered" evidence="4">
    <location>
        <begin position="27"/>
        <end position="47"/>
    </location>
</feature>
<feature type="signal peptide" evidence="5">
    <location>
        <begin position="1"/>
        <end position="18"/>
    </location>
</feature>
<dbReference type="GO" id="GO:1901982">
    <property type="term" value="F:maltose binding"/>
    <property type="evidence" value="ECO:0007669"/>
    <property type="project" value="TreeGrafter"/>
</dbReference>
<feature type="chain" id="PRO_5038443213" evidence="5">
    <location>
        <begin position="19"/>
        <end position="451"/>
    </location>
</feature>
<dbReference type="PROSITE" id="PS51257">
    <property type="entry name" value="PROKAR_LIPOPROTEIN"/>
    <property type="match status" value="1"/>
</dbReference>
<evidence type="ECO:0000256" key="4">
    <source>
        <dbReference type="SAM" id="MobiDB-lite"/>
    </source>
</evidence>
<keyword evidence="2" id="KW-0813">Transport</keyword>
<dbReference type="PROSITE" id="PS01037">
    <property type="entry name" value="SBP_BACTERIAL_1"/>
    <property type="match status" value="1"/>
</dbReference>
<feature type="compositionally biased region" description="Low complexity" evidence="4">
    <location>
        <begin position="27"/>
        <end position="37"/>
    </location>
</feature>
<dbReference type="CDD" id="cd14748">
    <property type="entry name" value="PBP2_UgpB"/>
    <property type="match status" value="1"/>
</dbReference>
<evidence type="ECO:0000313" key="6">
    <source>
        <dbReference type="EMBL" id="RGV72843.1"/>
    </source>
</evidence>
<dbReference type="GO" id="GO:0055085">
    <property type="term" value="P:transmembrane transport"/>
    <property type="evidence" value="ECO:0007669"/>
    <property type="project" value="InterPro"/>
</dbReference>
<accession>A0A412YYW2</accession>
<dbReference type="PANTHER" id="PTHR30061:SF50">
    <property type="entry name" value="MALTOSE_MALTODEXTRIN-BINDING PERIPLASMIC PROTEIN"/>
    <property type="match status" value="1"/>
</dbReference>
<dbReference type="RefSeq" id="WP_002569981.1">
    <property type="nucleotide sequence ID" value="NZ_CAUDQH010000007.1"/>
</dbReference>
<comment type="caution">
    <text evidence="6">The sequence shown here is derived from an EMBL/GenBank/DDBJ whole genome shotgun (WGS) entry which is preliminary data.</text>
</comment>
<dbReference type="AlphaFoldDB" id="A0A412YYW2"/>
<name>A0A412YYW2_9FIRM</name>
<dbReference type="Gene3D" id="3.40.190.10">
    <property type="entry name" value="Periplasmic binding protein-like II"/>
    <property type="match status" value="2"/>
</dbReference>
<dbReference type="InterPro" id="IPR006059">
    <property type="entry name" value="SBP"/>
</dbReference>
<gene>
    <name evidence="6" type="ORF">DWW02_22830</name>
</gene>
<proteinExistence type="inferred from homology"/>
<evidence type="ECO:0000256" key="2">
    <source>
        <dbReference type="ARBA" id="ARBA00022448"/>
    </source>
</evidence>
<evidence type="ECO:0000313" key="7">
    <source>
        <dbReference type="Proteomes" id="UP000284543"/>
    </source>
</evidence>